<name>A0A232F8X4_9HYME</name>
<evidence type="ECO:0000313" key="1">
    <source>
        <dbReference type="EMBL" id="OXU27301.1"/>
    </source>
</evidence>
<dbReference type="AlphaFoldDB" id="A0A232F8X4"/>
<comment type="caution">
    <text evidence="1">The sequence shown here is derived from an EMBL/GenBank/DDBJ whole genome shotgun (WGS) entry which is preliminary data.</text>
</comment>
<evidence type="ECO:0000313" key="2">
    <source>
        <dbReference type="Proteomes" id="UP000215335"/>
    </source>
</evidence>
<sequence length="92" mass="10796">MCTHALSWTSIPLSNSIPRIFVEMVYFERLLREISVASVSLGADDRNCENLLPRASRRARRIMRSLMRRCRPKCARILIKIKSLPQNFLRHK</sequence>
<keyword evidence="2" id="KW-1185">Reference proteome</keyword>
<accession>A0A232F8X4</accession>
<proteinExistence type="predicted"/>
<gene>
    <name evidence="1" type="ORF">TSAR_016055</name>
</gene>
<dbReference type="EMBL" id="NNAY01000632">
    <property type="protein sequence ID" value="OXU27301.1"/>
    <property type="molecule type" value="Genomic_DNA"/>
</dbReference>
<reference evidence="1 2" key="1">
    <citation type="journal article" date="2017" name="Curr. Biol.">
        <title>The Evolution of Venom by Co-option of Single-Copy Genes.</title>
        <authorList>
            <person name="Martinson E.O."/>
            <person name="Mrinalini"/>
            <person name="Kelkar Y.D."/>
            <person name="Chang C.H."/>
            <person name="Werren J.H."/>
        </authorList>
    </citation>
    <scope>NUCLEOTIDE SEQUENCE [LARGE SCALE GENOMIC DNA]</scope>
    <source>
        <strain evidence="1 2">Alberta</strain>
        <tissue evidence="1">Whole body</tissue>
    </source>
</reference>
<dbReference type="Proteomes" id="UP000215335">
    <property type="component" value="Unassembled WGS sequence"/>
</dbReference>
<protein>
    <submittedName>
        <fullName evidence="1">Uncharacterized protein</fullName>
    </submittedName>
</protein>
<organism evidence="1 2">
    <name type="scientific">Trichomalopsis sarcophagae</name>
    <dbReference type="NCBI Taxonomy" id="543379"/>
    <lineage>
        <taxon>Eukaryota</taxon>
        <taxon>Metazoa</taxon>
        <taxon>Ecdysozoa</taxon>
        <taxon>Arthropoda</taxon>
        <taxon>Hexapoda</taxon>
        <taxon>Insecta</taxon>
        <taxon>Pterygota</taxon>
        <taxon>Neoptera</taxon>
        <taxon>Endopterygota</taxon>
        <taxon>Hymenoptera</taxon>
        <taxon>Apocrita</taxon>
        <taxon>Proctotrupomorpha</taxon>
        <taxon>Chalcidoidea</taxon>
        <taxon>Pteromalidae</taxon>
        <taxon>Pteromalinae</taxon>
        <taxon>Trichomalopsis</taxon>
    </lineage>
</organism>